<dbReference type="AlphaFoldDB" id="A0AA44BEJ6"/>
<proteinExistence type="predicted"/>
<dbReference type="Proteomes" id="UP000449710">
    <property type="component" value="Unassembled WGS sequence"/>
</dbReference>
<comment type="caution">
    <text evidence="1">The sequence shown here is derived from an EMBL/GenBank/DDBJ whole genome shotgun (WGS) entry which is preliminary data.</text>
</comment>
<reference evidence="1 2" key="1">
    <citation type="submission" date="2019-04" db="EMBL/GenBank/DDBJ databases">
        <title>Isachenkonia alkalipeptolytica gen. nov. sp. nov. a new anaerobic, alkiliphilic organothrophic bacterium capable to reduce synthesized ferrihydrite isolated from a soda lake.</title>
        <authorList>
            <person name="Toshchakov S.V."/>
            <person name="Zavarzina D.G."/>
            <person name="Zhilina T.N."/>
            <person name="Kostrikina N.A."/>
            <person name="Kublanov I.V."/>
        </authorList>
    </citation>
    <scope>NUCLEOTIDE SEQUENCE [LARGE SCALE GENOMIC DNA]</scope>
    <source>
        <strain evidence="1 2">Z-1701</strain>
    </source>
</reference>
<accession>A0AA44BEJ6</accession>
<gene>
    <name evidence="1" type="ORF">ISALK_07075</name>
</gene>
<name>A0AA44BEJ6_9CLOT</name>
<keyword evidence="2" id="KW-1185">Reference proteome</keyword>
<protein>
    <submittedName>
        <fullName evidence="1">Uncharacterized protein</fullName>
    </submittedName>
</protein>
<evidence type="ECO:0000313" key="1">
    <source>
        <dbReference type="EMBL" id="NBG88260.1"/>
    </source>
</evidence>
<evidence type="ECO:0000313" key="2">
    <source>
        <dbReference type="Proteomes" id="UP000449710"/>
    </source>
</evidence>
<dbReference type="RefSeq" id="WP_160720635.1">
    <property type="nucleotide sequence ID" value="NZ_SUMG01000007.1"/>
</dbReference>
<dbReference type="EMBL" id="SUMG01000007">
    <property type="protein sequence ID" value="NBG88260.1"/>
    <property type="molecule type" value="Genomic_DNA"/>
</dbReference>
<organism evidence="1 2">
    <name type="scientific">Isachenkonia alkalipeptolytica</name>
    <dbReference type="NCBI Taxonomy" id="2565777"/>
    <lineage>
        <taxon>Bacteria</taxon>
        <taxon>Bacillati</taxon>
        <taxon>Bacillota</taxon>
        <taxon>Clostridia</taxon>
        <taxon>Eubacteriales</taxon>
        <taxon>Clostridiaceae</taxon>
        <taxon>Isachenkonia</taxon>
    </lineage>
</organism>
<sequence>MNEVQQKLIRVLNELLHYYFDLHMEDISIEILQGKTESSIIMSGYPSIVDREELKALSKKLNKPRQEELEEYYWNLVGTVDSSEQMNLVSMLIDSANVELDNGKLTLQVYRRH</sequence>